<reference evidence="4" key="1">
    <citation type="submission" date="2021-01" db="EMBL/GenBank/DDBJ databases">
        <authorList>
            <person name="Corre E."/>
            <person name="Pelletier E."/>
            <person name="Niang G."/>
            <person name="Scheremetjew M."/>
            <person name="Finn R."/>
            <person name="Kale V."/>
            <person name="Holt S."/>
            <person name="Cochrane G."/>
            <person name="Meng A."/>
            <person name="Brown T."/>
            <person name="Cohen L."/>
        </authorList>
    </citation>
    <scope>NUCLEOTIDE SEQUENCE</scope>
    <source>
        <strain evidence="4">UTEX LB 985</strain>
    </source>
</reference>
<dbReference type="PANTHER" id="PTHR43080:SF2">
    <property type="entry name" value="CBS DOMAIN-CONTAINING PROTEIN"/>
    <property type="match status" value="1"/>
</dbReference>
<dbReference type="AlphaFoldDB" id="A0A7S2IS18"/>
<dbReference type="Gene3D" id="3.10.580.10">
    <property type="entry name" value="CBS-domain"/>
    <property type="match status" value="2"/>
</dbReference>
<dbReference type="EMBL" id="HBGU01067332">
    <property type="protein sequence ID" value="CAD9527402.1"/>
    <property type="molecule type" value="Transcribed_RNA"/>
</dbReference>
<feature type="domain" description="CBS" evidence="3">
    <location>
        <begin position="93"/>
        <end position="149"/>
    </location>
</feature>
<protein>
    <recommendedName>
        <fullName evidence="3">CBS domain-containing protein</fullName>
    </recommendedName>
</protein>
<dbReference type="SUPFAM" id="SSF54631">
    <property type="entry name" value="CBS-domain pair"/>
    <property type="match status" value="2"/>
</dbReference>
<organism evidence="4">
    <name type="scientific">Haptolina brevifila</name>
    <dbReference type="NCBI Taxonomy" id="156173"/>
    <lineage>
        <taxon>Eukaryota</taxon>
        <taxon>Haptista</taxon>
        <taxon>Haptophyta</taxon>
        <taxon>Prymnesiophyceae</taxon>
        <taxon>Prymnesiales</taxon>
        <taxon>Prymnesiaceae</taxon>
        <taxon>Haptolina</taxon>
    </lineage>
</organism>
<dbReference type="PROSITE" id="PS51371">
    <property type="entry name" value="CBS"/>
    <property type="match status" value="4"/>
</dbReference>
<sequence>MVATVPRGVPLVIDHLSPSLLTIDEMDSLRDAARLLKRARITGAPVLDGSSLSGILSRNDLLRAIDKIPSETSVAEFDIKLEAIQKQEVWQIMSESPMTIQPEVSLLAAARVMQEKKLNRLMVKAQFSTMLGIISSTDIVFTLLGCTTEACADMEISDYLLRAPEDTDHSDDGLCSLGTTVSEHMATSLYVMRPDMSLGDAARLLRAAKITGAPVVDYNDQTVGVVSRNDLLKALAARVSPDVEAAGTFATAIEELKASKVSSLMNDTPITVSADAPMLEAAKMMAQSKLNRLMVTGPKDDALCGIISSTDVVFAMLGCTYTLDNDSSLEDDGERRIGNLYRKGIY</sequence>
<dbReference type="PANTHER" id="PTHR43080">
    <property type="entry name" value="CBS DOMAIN-CONTAINING PROTEIN CBSX3, MITOCHONDRIAL"/>
    <property type="match status" value="1"/>
</dbReference>
<dbReference type="InterPro" id="IPR051257">
    <property type="entry name" value="Diverse_CBS-Domain"/>
</dbReference>
<proteinExistence type="predicted"/>
<feature type="domain" description="CBS" evidence="3">
    <location>
        <begin position="265"/>
        <end position="327"/>
    </location>
</feature>
<dbReference type="InterPro" id="IPR046342">
    <property type="entry name" value="CBS_dom_sf"/>
</dbReference>
<gene>
    <name evidence="4" type="ORF">CBRE1094_LOCUS36701</name>
</gene>
<feature type="domain" description="CBS" evidence="3">
    <location>
        <begin position="16"/>
        <end position="72"/>
    </location>
</feature>
<evidence type="ECO:0000259" key="3">
    <source>
        <dbReference type="PROSITE" id="PS51371"/>
    </source>
</evidence>
<evidence type="ECO:0000256" key="2">
    <source>
        <dbReference type="PROSITE-ProRule" id="PRU00703"/>
    </source>
</evidence>
<name>A0A7S2IS18_9EUKA</name>
<feature type="domain" description="CBS" evidence="3">
    <location>
        <begin position="185"/>
        <end position="243"/>
    </location>
</feature>
<dbReference type="InterPro" id="IPR000644">
    <property type="entry name" value="CBS_dom"/>
</dbReference>
<dbReference type="Pfam" id="PF00571">
    <property type="entry name" value="CBS"/>
    <property type="match status" value="4"/>
</dbReference>
<dbReference type="SMART" id="SM00116">
    <property type="entry name" value="CBS"/>
    <property type="match status" value="4"/>
</dbReference>
<evidence type="ECO:0000313" key="4">
    <source>
        <dbReference type="EMBL" id="CAD9527402.1"/>
    </source>
</evidence>
<keyword evidence="1 2" id="KW-0129">CBS domain</keyword>
<accession>A0A7S2IS18</accession>
<evidence type="ECO:0000256" key="1">
    <source>
        <dbReference type="ARBA" id="ARBA00023122"/>
    </source>
</evidence>